<evidence type="ECO:0000256" key="1">
    <source>
        <dbReference type="SAM" id="Phobius"/>
    </source>
</evidence>
<evidence type="ECO:0000259" key="2">
    <source>
        <dbReference type="SMART" id="SM00014"/>
    </source>
</evidence>
<evidence type="ECO:0000313" key="4">
    <source>
        <dbReference type="Proteomes" id="UP000051733"/>
    </source>
</evidence>
<proteinExistence type="predicted"/>
<dbReference type="PATRIC" id="fig|1423813.3.peg.1594"/>
<feature type="transmembrane region" description="Helical" evidence="1">
    <location>
        <begin position="88"/>
        <end position="106"/>
    </location>
</feature>
<feature type="transmembrane region" description="Helical" evidence="1">
    <location>
        <begin position="154"/>
        <end position="179"/>
    </location>
</feature>
<dbReference type="SUPFAM" id="SSF48317">
    <property type="entry name" value="Acid phosphatase/Vanadium-dependent haloperoxidase"/>
    <property type="match status" value="1"/>
</dbReference>
<evidence type="ECO:0000313" key="3">
    <source>
        <dbReference type="EMBL" id="KRM61493.1"/>
    </source>
</evidence>
<organism evidence="3 4">
    <name type="scientific">Paucilactobacillus vaccinostercus DSM 20634</name>
    <dbReference type="NCBI Taxonomy" id="1423813"/>
    <lineage>
        <taxon>Bacteria</taxon>
        <taxon>Bacillati</taxon>
        <taxon>Bacillota</taxon>
        <taxon>Bacilli</taxon>
        <taxon>Lactobacillales</taxon>
        <taxon>Lactobacillaceae</taxon>
        <taxon>Paucilactobacillus</taxon>
    </lineage>
</organism>
<keyword evidence="1" id="KW-1133">Transmembrane helix</keyword>
<dbReference type="EMBL" id="AYYY01000025">
    <property type="protein sequence ID" value="KRM61493.1"/>
    <property type="molecule type" value="Genomic_DNA"/>
</dbReference>
<dbReference type="PANTHER" id="PTHR14969">
    <property type="entry name" value="SPHINGOSINE-1-PHOSPHATE PHOSPHOHYDROLASE"/>
    <property type="match status" value="1"/>
</dbReference>
<keyword evidence="4" id="KW-1185">Reference proteome</keyword>
<dbReference type="PANTHER" id="PTHR14969:SF13">
    <property type="entry name" value="AT30094P"/>
    <property type="match status" value="1"/>
</dbReference>
<name>A0A0R2A4R6_9LACO</name>
<dbReference type="InterPro" id="IPR000326">
    <property type="entry name" value="PAP2/HPO"/>
</dbReference>
<comment type="caution">
    <text evidence="3">The sequence shown here is derived from an EMBL/GenBank/DDBJ whole genome shotgun (WGS) entry which is preliminary data.</text>
</comment>
<gene>
    <name evidence="3" type="ORF">FC26_GL001568</name>
</gene>
<keyword evidence="1" id="KW-0472">Membrane</keyword>
<dbReference type="STRING" id="1423813.FC26_GL001568"/>
<dbReference type="SMART" id="SM00014">
    <property type="entry name" value="acidPPc"/>
    <property type="match status" value="1"/>
</dbReference>
<feature type="transmembrane region" description="Helical" evidence="1">
    <location>
        <begin position="185"/>
        <end position="206"/>
    </location>
</feature>
<keyword evidence="1" id="KW-0812">Transmembrane</keyword>
<feature type="domain" description="Phosphatidic acid phosphatase type 2/haloperoxidase" evidence="2">
    <location>
        <begin position="86"/>
        <end position="200"/>
    </location>
</feature>
<dbReference type="CDD" id="cd03392">
    <property type="entry name" value="PAP2_like_2"/>
    <property type="match status" value="1"/>
</dbReference>
<feature type="transmembrane region" description="Helical" evidence="1">
    <location>
        <begin position="126"/>
        <end position="147"/>
    </location>
</feature>
<dbReference type="RefSeq" id="WP_057778693.1">
    <property type="nucleotide sequence ID" value="NZ_AYYY01000025.1"/>
</dbReference>
<reference evidence="3 4" key="1">
    <citation type="journal article" date="2015" name="Genome Announc.">
        <title>Expanding the biotechnology potential of lactobacilli through comparative genomics of 213 strains and associated genera.</title>
        <authorList>
            <person name="Sun Z."/>
            <person name="Harris H.M."/>
            <person name="McCann A."/>
            <person name="Guo C."/>
            <person name="Argimon S."/>
            <person name="Zhang W."/>
            <person name="Yang X."/>
            <person name="Jeffery I.B."/>
            <person name="Cooney J.C."/>
            <person name="Kagawa T.F."/>
            <person name="Liu W."/>
            <person name="Song Y."/>
            <person name="Salvetti E."/>
            <person name="Wrobel A."/>
            <person name="Rasinkangas P."/>
            <person name="Parkhill J."/>
            <person name="Rea M.C."/>
            <person name="O'Sullivan O."/>
            <person name="Ritari J."/>
            <person name="Douillard F.P."/>
            <person name="Paul Ross R."/>
            <person name="Yang R."/>
            <person name="Briner A.E."/>
            <person name="Felis G.E."/>
            <person name="de Vos W.M."/>
            <person name="Barrangou R."/>
            <person name="Klaenhammer T.R."/>
            <person name="Caufield P.W."/>
            <person name="Cui Y."/>
            <person name="Zhang H."/>
            <person name="O'Toole P.W."/>
        </authorList>
    </citation>
    <scope>NUCLEOTIDE SEQUENCE [LARGE SCALE GENOMIC DNA]</scope>
    <source>
        <strain evidence="3 4">DSM 20634</strain>
    </source>
</reference>
<dbReference type="AlphaFoldDB" id="A0A0R2A4R6"/>
<feature type="transmembrane region" description="Helical" evidence="1">
    <location>
        <begin position="57"/>
        <end position="81"/>
    </location>
</feature>
<dbReference type="Gene3D" id="1.20.144.10">
    <property type="entry name" value="Phosphatidic acid phosphatase type 2/haloperoxidase"/>
    <property type="match status" value="2"/>
</dbReference>
<sequence length="221" mass="25284">MYMERDSERLKRFLICGVIFVIIAAMVYSNSVVFQLFDSMLQAFFTGTTTDFRTMLMKLVSFIGSPKMSIIYVVIIAFFLWGFKYKIPALWALGTIAGGDVVAYVVKDIVKRARPAQHMATDDGYSFPSGHVFGFFLVAAILFMVVIPNLKKSWLRLLCQILLVLFIIILAISRVYLYAHYPSDVIGAMLLAYTWLQVAQWLYVWLAPILQRWSFLANSEI</sequence>
<protein>
    <submittedName>
        <fullName evidence="3">Phosphatase</fullName>
    </submittedName>
</protein>
<accession>A0A0R2A4R6</accession>
<dbReference type="InterPro" id="IPR036938">
    <property type="entry name" value="PAP2/HPO_sf"/>
</dbReference>
<dbReference type="Pfam" id="PF01569">
    <property type="entry name" value="PAP2"/>
    <property type="match status" value="1"/>
</dbReference>
<feature type="transmembrane region" description="Helical" evidence="1">
    <location>
        <begin position="12"/>
        <end position="37"/>
    </location>
</feature>
<dbReference type="OrthoDB" id="9789113at2"/>
<dbReference type="Proteomes" id="UP000051733">
    <property type="component" value="Unassembled WGS sequence"/>
</dbReference>